<feature type="domain" description="Glycosyltransferase N-terminal" evidence="6">
    <location>
        <begin position="8"/>
        <end position="52"/>
    </location>
</feature>
<evidence type="ECO:0000259" key="6">
    <source>
        <dbReference type="Pfam" id="PF26168"/>
    </source>
</evidence>
<accession>A0A2P5DN36</accession>
<dbReference type="FunFam" id="3.40.50.2000:FF:000019">
    <property type="entry name" value="Glycosyltransferase"/>
    <property type="match status" value="1"/>
</dbReference>
<dbReference type="PANTHER" id="PTHR11926">
    <property type="entry name" value="GLUCOSYL/GLUCURONOSYL TRANSFERASES"/>
    <property type="match status" value="1"/>
</dbReference>
<dbReference type="AlphaFoldDB" id="A0A2P5DN36"/>
<dbReference type="Pfam" id="PF26168">
    <property type="entry name" value="Glyco_transf_N"/>
    <property type="match status" value="1"/>
</dbReference>
<dbReference type="PROSITE" id="PS00375">
    <property type="entry name" value="UDPGT"/>
    <property type="match status" value="1"/>
</dbReference>
<dbReference type="PANTHER" id="PTHR11926:SF986">
    <property type="entry name" value="UDP-GLYCOSYLTRANSFERASE 84A1"/>
    <property type="match status" value="1"/>
</dbReference>
<keyword evidence="8" id="KW-1185">Reference proteome</keyword>
<dbReference type="CDD" id="cd03784">
    <property type="entry name" value="GT1_Gtf-like"/>
    <property type="match status" value="1"/>
</dbReference>
<evidence type="ECO:0000313" key="7">
    <source>
        <dbReference type="EMBL" id="PON74701.1"/>
    </source>
</evidence>
<dbReference type="Gene3D" id="3.40.50.2000">
    <property type="entry name" value="Glycogen Phosphorylase B"/>
    <property type="match status" value="2"/>
</dbReference>
<evidence type="ECO:0000256" key="3">
    <source>
        <dbReference type="ARBA" id="ARBA00022679"/>
    </source>
</evidence>
<dbReference type="SUPFAM" id="SSF53756">
    <property type="entry name" value="UDP-Glycosyltransferase/glycogen phosphorylase"/>
    <property type="match status" value="1"/>
</dbReference>
<gene>
    <name evidence="7" type="ORF">PanWU01x14_047600</name>
</gene>
<dbReference type="Proteomes" id="UP000237105">
    <property type="component" value="Unassembled WGS sequence"/>
</dbReference>
<comment type="caution">
    <text evidence="7">The sequence shown here is derived from an EMBL/GenBank/DDBJ whole genome shotgun (WGS) entry which is preliminary data.</text>
</comment>
<dbReference type="InterPro" id="IPR002213">
    <property type="entry name" value="UDP_glucos_trans"/>
</dbReference>
<proteinExistence type="inferred from homology"/>
<dbReference type="InterPro" id="IPR035595">
    <property type="entry name" value="UDP_glycos_trans_CS"/>
</dbReference>
<dbReference type="InterPro" id="IPR058980">
    <property type="entry name" value="Glyco_transf_N"/>
</dbReference>
<dbReference type="STRING" id="3476.A0A2P5DN36"/>
<evidence type="ECO:0000256" key="5">
    <source>
        <dbReference type="RuleBase" id="RU362057"/>
    </source>
</evidence>
<dbReference type="EMBL" id="JXTB01000027">
    <property type="protein sequence ID" value="PON74701.1"/>
    <property type="molecule type" value="Genomic_DNA"/>
</dbReference>
<dbReference type="EC" id="2.4.1.-" evidence="5"/>
<dbReference type="GO" id="GO:0080043">
    <property type="term" value="F:quercetin 3-O-glucosyltransferase activity"/>
    <property type="evidence" value="ECO:0007669"/>
    <property type="project" value="TreeGrafter"/>
</dbReference>
<organism evidence="7 8">
    <name type="scientific">Parasponia andersonii</name>
    <name type="common">Sponia andersonii</name>
    <dbReference type="NCBI Taxonomy" id="3476"/>
    <lineage>
        <taxon>Eukaryota</taxon>
        <taxon>Viridiplantae</taxon>
        <taxon>Streptophyta</taxon>
        <taxon>Embryophyta</taxon>
        <taxon>Tracheophyta</taxon>
        <taxon>Spermatophyta</taxon>
        <taxon>Magnoliopsida</taxon>
        <taxon>eudicotyledons</taxon>
        <taxon>Gunneridae</taxon>
        <taxon>Pentapetalae</taxon>
        <taxon>rosids</taxon>
        <taxon>fabids</taxon>
        <taxon>Rosales</taxon>
        <taxon>Cannabaceae</taxon>
        <taxon>Parasponia</taxon>
    </lineage>
</organism>
<reference evidence="8" key="1">
    <citation type="submission" date="2016-06" db="EMBL/GenBank/DDBJ databases">
        <title>Parallel loss of symbiosis genes in relatives of nitrogen-fixing non-legume Parasponia.</title>
        <authorList>
            <person name="Van Velzen R."/>
            <person name="Holmer R."/>
            <person name="Bu F."/>
            <person name="Rutten L."/>
            <person name="Van Zeijl A."/>
            <person name="Liu W."/>
            <person name="Santuari L."/>
            <person name="Cao Q."/>
            <person name="Sharma T."/>
            <person name="Shen D."/>
            <person name="Roswanjaya Y."/>
            <person name="Wardhani T."/>
            <person name="Kalhor M.S."/>
            <person name="Jansen J."/>
            <person name="Van den Hoogen J."/>
            <person name="Gungor B."/>
            <person name="Hartog M."/>
            <person name="Hontelez J."/>
            <person name="Verver J."/>
            <person name="Yang W.-C."/>
            <person name="Schijlen E."/>
            <person name="Repin R."/>
            <person name="Schilthuizen M."/>
            <person name="Schranz E."/>
            <person name="Heidstra R."/>
            <person name="Miyata K."/>
            <person name="Fedorova E."/>
            <person name="Kohlen W."/>
            <person name="Bisseling T."/>
            <person name="Smit S."/>
            <person name="Geurts R."/>
        </authorList>
    </citation>
    <scope>NUCLEOTIDE SEQUENCE [LARGE SCALE GENOMIC DNA]</scope>
    <source>
        <strain evidence="8">cv. WU1-14</strain>
    </source>
</reference>
<protein>
    <recommendedName>
        <fullName evidence="5">Glycosyltransferase</fullName>
        <ecNumber evidence="5">2.4.1.-</ecNumber>
    </recommendedName>
</protein>
<sequence length="477" mass="53266">MEMKETPIHVLLVCFPAQGHINPMLRLGKRLASKGLLVTFSTIVKMGKDMRRSNNAITNEPIPFGEGFIRFEFFDDGLEENDPQRTQYDLYMGQLELGGKESLPKLIKKQSHEGRPVPCMVNNPFIPWVCDVAGELGIPCATLWIQSCALFASFYHYSHQTVPFPTAAEPEVDVRMPSMPVLKYDEISSFLHPTIGPYKIVGKALLGQFSNLSKSFCVLTDTFEELERDIIQEMSKFCPVKPIGPLFRGPNYSNGKSITGDAFKADDDCMGWLDTRPPATVVYISFGSVVHLEQEQVDEIAHALLNSGVSFLWVLRPPLKESGFKIHVLPEGFLERSRDKGKVVQWSPQERVLAHPSVTCFLTHCGWNSSVETLTFGVPVVTFPQWGDQVTNSKFLVDVFGVGVRLSRGVGANRVVPREEIEKCLIEATVGEKAAKLKRNALKWKIAAEEAVAEGGSSDRNILEFVEEIGKRSRFKS</sequence>
<evidence type="ECO:0000256" key="1">
    <source>
        <dbReference type="ARBA" id="ARBA00009995"/>
    </source>
</evidence>
<dbReference type="OrthoDB" id="5835829at2759"/>
<name>A0A2P5DN36_PARAD</name>
<keyword evidence="2 4" id="KW-0328">Glycosyltransferase</keyword>
<evidence type="ECO:0000313" key="8">
    <source>
        <dbReference type="Proteomes" id="UP000237105"/>
    </source>
</evidence>
<evidence type="ECO:0000256" key="4">
    <source>
        <dbReference type="RuleBase" id="RU003718"/>
    </source>
</evidence>
<dbReference type="Pfam" id="PF00201">
    <property type="entry name" value="UDPGT"/>
    <property type="match status" value="1"/>
</dbReference>
<evidence type="ECO:0000256" key="2">
    <source>
        <dbReference type="ARBA" id="ARBA00022676"/>
    </source>
</evidence>
<keyword evidence="3 4" id="KW-0808">Transferase</keyword>
<dbReference type="GO" id="GO:0080044">
    <property type="term" value="F:quercetin 7-O-glucosyltransferase activity"/>
    <property type="evidence" value="ECO:0007669"/>
    <property type="project" value="TreeGrafter"/>
</dbReference>
<dbReference type="FunFam" id="3.40.50.2000:FF:000101">
    <property type="entry name" value="Glycosyltransferase"/>
    <property type="match status" value="1"/>
</dbReference>
<comment type="similarity">
    <text evidence="1 4">Belongs to the UDP-glycosyltransferase family.</text>
</comment>